<dbReference type="RefSeq" id="WP_114370916.1">
    <property type="nucleotide sequence ID" value="NZ_CP031092.1"/>
</dbReference>
<dbReference type="Pfam" id="PF22691">
    <property type="entry name" value="Thiolase_C_1"/>
    <property type="match status" value="1"/>
</dbReference>
<evidence type="ECO:0000313" key="4">
    <source>
        <dbReference type="Proteomes" id="UP000252100"/>
    </source>
</evidence>
<dbReference type="EMBL" id="CP031092">
    <property type="protein sequence ID" value="AXF55173.1"/>
    <property type="molecule type" value="Genomic_DNA"/>
</dbReference>
<sequence>MRDVYFQGVGMVKCGRFNERIEINAARACINALKDAGINWREVQAAYATHVMQGVSAGQKVVSQIGLTGLNVTNVENACASGSTGIHHAYYDVASGKYDIVLVVGFEKMQKGVIDSNSGERSYEDKMGMRIMPGEYAMKAQRHMYEYGTTPEQMARVSVKNHKNGCYNPYAHYQKELTLEEVLHSRMISDPLTLLQACPTSDGAAAAILVSENVAKKNNNRDLIKLIGTSVQTESVFEEEDLTTRTANTAYEMANVGPEDINLAEVHDAFTIGELLHYEALGFCELGESGRLIDEGVTEISGSLPVSPSGGLQSRGHPLGMTGIAQVCEIVWQLRGESKQRQVRNNPKVGLTHTQGAGGVCSVSIISK</sequence>
<organism evidence="3 4">
    <name type="scientific">Salicibibacter kimchii</name>
    <dbReference type="NCBI Taxonomy" id="2099786"/>
    <lineage>
        <taxon>Bacteria</taxon>
        <taxon>Bacillati</taxon>
        <taxon>Bacillota</taxon>
        <taxon>Bacilli</taxon>
        <taxon>Bacillales</taxon>
        <taxon>Bacillaceae</taxon>
        <taxon>Salicibibacter</taxon>
    </lineage>
</organism>
<evidence type="ECO:0000313" key="3">
    <source>
        <dbReference type="EMBL" id="AXF55173.1"/>
    </source>
</evidence>
<dbReference type="PANTHER" id="PTHR42870">
    <property type="entry name" value="ACETYL-COA C-ACETYLTRANSFERASE"/>
    <property type="match status" value="1"/>
</dbReference>
<dbReference type="PANTHER" id="PTHR42870:SF1">
    <property type="entry name" value="NON-SPECIFIC LIPID-TRANSFER PROTEIN-LIKE 2"/>
    <property type="match status" value="1"/>
</dbReference>
<dbReference type="InterPro" id="IPR016039">
    <property type="entry name" value="Thiolase-like"/>
</dbReference>
<reference evidence="3 4" key="1">
    <citation type="journal article" date="2018" name="J. Microbiol.">
        <title>Salicibibacter kimchii gen. nov., sp. nov., a moderately halophilic and alkalitolerant bacterium in the family Bacillaceae, isolated from kimchi.</title>
        <authorList>
            <person name="Jang J.Y."/>
            <person name="Oh Y.J."/>
            <person name="Lim S.K."/>
            <person name="Park H.K."/>
            <person name="Lee C."/>
            <person name="Kim J.Y."/>
            <person name="Lee M.A."/>
            <person name="Choi H.J."/>
        </authorList>
    </citation>
    <scope>NUCLEOTIDE SEQUENCE [LARGE SCALE GENOMIC DNA]</scope>
    <source>
        <strain evidence="3 4">NKC1-1</strain>
    </source>
</reference>
<dbReference type="SUPFAM" id="SSF53901">
    <property type="entry name" value="Thiolase-like"/>
    <property type="match status" value="2"/>
</dbReference>
<feature type="domain" description="Thiolase N-terminal" evidence="1">
    <location>
        <begin position="26"/>
        <end position="212"/>
    </location>
</feature>
<dbReference type="PIRSF" id="PIRSF000429">
    <property type="entry name" value="Ac-CoA_Ac_transf"/>
    <property type="match status" value="1"/>
</dbReference>
<dbReference type="InterPro" id="IPR002155">
    <property type="entry name" value="Thiolase"/>
</dbReference>
<dbReference type="AlphaFoldDB" id="A0A345BW42"/>
<dbReference type="InterPro" id="IPR020616">
    <property type="entry name" value="Thiolase_N"/>
</dbReference>
<dbReference type="InterPro" id="IPR055140">
    <property type="entry name" value="Thiolase_C_2"/>
</dbReference>
<name>A0A345BW42_9BACI</name>
<dbReference type="CDD" id="cd00829">
    <property type="entry name" value="SCP-x_thiolase"/>
    <property type="match status" value="1"/>
</dbReference>
<dbReference type="Proteomes" id="UP000252100">
    <property type="component" value="Chromosome"/>
</dbReference>
<gene>
    <name evidence="3" type="ORF">DT065_03500</name>
</gene>
<dbReference type="Pfam" id="PF00108">
    <property type="entry name" value="Thiolase_N"/>
    <property type="match status" value="1"/>
</dbReference>
<dbReference type="OrthoDB" id="9785768at2"/>
<dbReference type="GO" id="GO:0016747">
    <property type="term" value="F:acyltransferase activity, transferring groups other than amino-acyl groups"/>
    <property type="evidence" value="ECO:0007669"/>
    <property type="project" value="InterPro"/>
</dbReference>
<proteinExistence type="predicted"/>
<feature type="domain" description="Thiolase C-terminal" evidence="2">
    <location>
        <begin position="228"/>
        <end position="365"/>
    </location>
</feature>
<evidence type="ECO:0000259" key="2">
    <source>
        <dbReference type="Pfam" id="PF22691"/>
    </source>
</evidence>
<evidence type="ECO:0000259" key="1">
    <source>
        <dbReference type="Pfam" id="PF00108"/>
    </source>
</evidence>
<protein>
    <submittedName>
        <fullName evidence="3">Thiolase family protein</fullName>
    </submittedName>
</protein>
<dbReference type="Gene3D" id="3.40.47.10">
    <property type="match status" value="1"/>
</dbReference>
<dbReference type="KEGG" id="rue:DT065_03500"/>
<accession>A0A345BW42</accession>
<keyword evidence="4" id="KW-1185">Reference proteome</keyword>